<protein>
    <submittedName>
        <fullName evidence="1">Uncharacterized protein</fullName>
    </submittedName>
</protein>
<dbReference type="EMBL" id="CM039427">
    <property type="protein sequence ID" value="KAI4353900.1"/>
    <property type="molecule type" value="Genomic_DNA"/>
</dbReference>
<name>A0ACB9Q4W1_BAUVA</name>
<evidence type="ECO:0000313" key="1">
    <source>
        <dbReference type="EMBL" id="KAI4353900.1"/>
    </source>
</evidence>
<sequence length="890" mass="100931">MELLPLVFYFMVLVQILGSEGCMREERTALLDIKAFLNTYNDSSIDHDLYLWVNDTESDCCSWNRVMCNPSSGHVVKLYLQGLRTSSRQYASIDLSLFQKFKELRSLNLSDDRLETMIHTEALGNLSNLEVLSLRNNGFGDSNKIQGLCELKKIRVLDLSQNYFDGPFPTCLGNLTSLRALDLTSNYLSGDIPTFVFNNLNSLEYLSLLYNFFQGTFSLSSFANNSHLKVLALEMNELVLQKDSSIQKFQVETEGEGVHWVPSFQLEVLHIANCKLNAPRATLPSFLSYQHDLKYLDLSKNNLVGTFPMWLLLNNKNLKSLILHNNKFTGHFELPTNVDQNPHPLYDLQIANNQMSGKLPPRIGHIMPNLMYLNVSGNGFDGSIPTSVGNMSDLFALDLSRNNFSGEVPKSLWTGCASLGFLILSHNSLCGQLFPSPLNLSNLILLYMDNNYFSGTLQHGILELPYLSTLDISFNNLWGIPDFMSNFSNLEVINLSGNKFGGALPRELCKFDLWRLHLSHNKFSGSIPACYVNLEGLFYLYLQSNNLVGSIPPLNKSRSFLTTLDLRDNNLSGNIPDWFDTRLPSLRALLLGGNHLQGQLPNHLCQLKHINYLDLSRNNLSGNVPSCFNNVSLGKWIQRFPPSSIALILIDSWYQYPQLDLLLYFEQNYYDISTEYGEVVEFRTKASLLSYGGDIQRFMSGIDLSCNQLRGEIPYSIGYLNDLQALNLSHNHFHGSIPESFHNLTNIESLDLSYNNLSAEIPLQLQDLNFLGFFNVSYNNLSGIVPTKGQLGAFDDSSYIGNPFLSVHNSNRGNRTIILPPSSPTSDSEEDQSVIDITYFYWTFAATYVTVLLMLAIVLRINPRWRKAWFHFIEVCLCKCFYRFFKKAFF</sequence>
<organism evidence="1 2">
    <name type="scientific">Bauhinia variegata</name>
    <name type="common">Purple orchid tree</name>
    <name type="synonym">Phanera variegata</name>
    <dbReference type="NCBI Taxonomy" id="167791"/>
    <lineage>
        <taxon>Eukaryota</taxon>
        <taxon>Viridiplantae</taxon>
        <taxon>Streptophyta</taxon>
        <taxon>Embryophyta</taxon>
        <taxon>Tracheophyta</taxon>
        <taxon>Spermatophyta</taxon>
        <taxon>Magnoliopsida</taxon>
        <taxon>eudicotyledons</taxon>
        <taxon>Gunneridae</taxon>
        <taxon>Pentapetalae</taxon>
        <taxon>rosids</taxon>
        <taxon>fabids</taxon>
        <taxon>Fabales</taxon>
        <taxon>Fabaceae</taxon>
        <taxon>Cercidoideae</taxon>
        <taxon>Cercideae</taxon>
        <taxon>Bauhiniinae</taxon>
        <taxon>Bauhinia</taxon>
    </lineage>
</organism>
<dbReference type="Proteomes" id="UP000828941">
    <property type="component" value="Chromosome 2"/>
</dbReference>
<gene>
    <name evidence="1" type="ORF">L6164_002820</name>
</gene>
<comment type="caution">
    <text evidence="1">The sequence shown here is derived from an EMBL/GenBank/DDBJ whole genome shotgun (WGS) entry which is preliminary data.</text>
</comment>
<reference evidence="1 2" key="1">
    <citation type="journal article" date="2022" name="DNA Res.">
        <title>Chromosomal-level genome assembly of the orchid tree Bauhinia variegata (Leguminosae; Cercidoideae) supports the allotetraploid origin hypothesis of Bauhinia.</title>
        <authorList>
            <person name="Zhong Y."/>
            <person name="Chen Y."/>
            <person name="Zheng D."/>
            <person name="Pang J."/>
            <person name="Liu Y."/>
            <person name="Luo S."/>
            <person name="Meng S."/>
            <person name="Qian L."/>
            <person name="Wei D."/>
            <person name="Dai S."/>
            <person name="Zhou R."/>
        </authorList>
    </citation>
    <scope>NUCLEOTIDE SEQUENCE [LARGE SCALE GENOMIC DNA]</scope>
    <source>
        <strain evidence="1">BV-YZ2020</strain>
    </source>
</reference>
<evidence type="ECO:0000313" key="2">
    <source>
        <dbReference type="Proteomes" id="UP000828941"/>
    </source>
</evidence>
<accession>A0ACB9Q4W1</accession>
<keyword evidence="2" id="KW-1185">Reference proteome</keyword>
<proteinExistence type="predicted"/>